<dbReference type="Pfam" id="PF02602">
    <property type="entry name" value="HEM4"/>
    <property type="match status" value="1"/>
</dbReference>
<protein>
    <recommendedName>
        <fullName evidence="11 13">Uroporphyrinogen-III synthase</fullName>
        <ecNumber evidence="4 13">4.2.1.75</ecNumber>
    </recommendedName>
</protein>
<dbReference type="Gene3D" id="3.40.50.10090">
    <property type="match status" value="2"/>
</dbReference>
<evidence type="ECO:0000256" key="11">
    <source>
        <dbReference type="ARBA" id="ARBA00040167"/>
    </source>
</evidence>
<organism evidence="17 18">
    <name type="scientific">Sneathiella marina</name>
    <dbReference type="NCBI Taxonomy" id="2950108"/>
    <lineage>
        <taxon>Bacteria</taxon>
        <taxon>Pseudomonadati</taxon>
        <taxon>Pseudomonadota</taxon>
        <taxon>Alphaproteobacteria</taxon>
        <taxon>Sneathiellales</taxon>
        <taxon>Sneathiellaceae</taxon>
        <taxon>Sneathiella</taxon>
    </lineage>
</organism>
<dbReference type="RefSeq" id="WP_251934258.1">
    <property type="nucleotide sequence ID" value="NZ_CP098747.1"/>
</dbReference>
<comment type="subcellular location">
    <subcellularLocation>
        <location evidence="1">Membrane</location>
    </subcellularLocation>
</comment>
<dbReference type="InterPro" id="IPR003754">
    <property type="entry name" value="4pyrrol_synth_uPrphyn_synth"/>
</dbReference>
<evidence type="ECO:0000256" key="13">
    <source>
        <dbReference type="RuleBase" id="RU366031"/>
    </source>
</evidence>
<evidence type="ECO:0000256" key="4">
    <source>
        <dbReference type="ARBA" id="ARBA00013109"/>
    </source>
</evidence>
<evidence type="ECO:0000256" key="9">
    <source>
        <dbReference type="ARBA" id="ARBA00023244"/>
    </source>
</evidence>
<dbReference type="CDD" id="cd06578">
    <property type="entry name" value="HemD"/>
    <property type="match status" value="1"/>
</dbReference>
<keyword evidence="9 13" id="KW-0627">Porphyrin biosynthesis</keyword>
<evidence type="ECO:0000256" key="5">
    <source>
        <dbReference type="ARBA" id="ARBA00022692"/>
    </source>
</evidence>
<comment type="catalytic activity">
    <reaction evidence="12 13">
        <text>hydroxymethylbilane = uroporphyrinogen III + H2O</text>
        <dbReference type="Rhea" id="RHEA:18965"/>
        <dbReference type="ChEBI" id="CHEBI:15377"/>
        <dbReference type="ChEBI" id="CHEBI:57308"/>
        <dbReference type="ChEBI" id="CHEBI:57845"/>
        <dbReference type="EC" id="4.2.1.75"/>
    </reaction>
</comment>
<evidence type="ECO:0000256" key="3">
    <source>
        <dbReference type="ARBA" id="ARBA00008133"/>
    </source>
</evidence>
<dbReference type="PANTHER" id="PTHR38042:SF1">
    <property type="entry name" value="UROPORPHYRINOGEN-III SYNTHASE, CHLOROPLASTIC"/>
    <property type="match status" value="1"/>
</dbReference>
<comment type="pathway">
    <text evidence="2 13">Porphyrin-containing compound metabolism; protoporphyrin-IX biosynthesis; coproporphyrinogen-III from 5-aminolevulinate: step 3/4.</text>
</comment>
<reference evidence="17" key="1">
    <citation type="submission" date="2022-06" db="EMBL/GenBank/DDBJ databases">
        <title>Sneathiella actinostolidae sp. nov., isolated from a sea anemonein the Western Pacific Ocean.</title>
        <authorList>
            <person name="Wei M.J."/>
        </authorList>
    </citation>
    <scope>NUCLEOTIDE SEQUENCE</scope>
    <source>
        <strain evidence="17">PHK-P5</strain>
    </source>
</reference>
<evidence type="ECO:0000256" key="1">
    <source>
        <dbReference type="ARBA" id="ARBA00004370"/>
    </source>
</evidence>
<dbReference type="EC" id="4.2.1.75" evidence="4 13"/>
<feature type="domain" description="Tetrapyrrole biosynthesis uroporphyrinogen III synthase" evidence="16">
    <location>
        <begin position="14"/>
        <end position="229"/>
    </location>
</feature>
<dbReference type="InterPro" id="IPR036108">
    <property type="entry name" value="4pyrrol_syn_uPrphyn_synt_sf"/>
</dbReference>
<dbReference type="SUPFAM" id="SSF69618">
    <property type="entry name" value="HemD-like"/>
    <property type="match status" value="1"/>
</dbReference>
<dbReference type="PANTHER" id="PTHR38042">
    <property type="entry name" value="UROPORPHYRINOGEN-III SYNTHASE, CHLOROPLASTIC"/>
    <property type="match status" value="1"/>
</dbReference>
<evidence type="ECO:0000259" key="16">
    <source>
        <dbReference type="Pfam" id="PF02602"/>
    </source>
</evidence>
<dbReference type="InterPro" id="IPR039793">
    <property type="entry name" value="UROS/Hem4"/>
</dbReference>
<keyword evidence="5 15" id="KW-0812">Transmembrane</keyword>
<dbReference type="Pfam" id="PF09731">
    <property type="entry name" value="Mitofilin"/>
    <property type="match status" value="1"/>
</dbReference>
<proteinExistence type="inferred from homology"/>
<dbReference type="GO" id="GO:0004852">
    <property type="term" value="F:uroporphyrinogen-III synthase activity"/>
    <property type="evidence" value="ECO:0007669"/>
    <property type="project" value="UniProtKB-EC"/>
</dbReference>
<evidence type="ECO:0000256" key="10">
    <source>
        <dbReference type="ARBA" id="ARBA00037589"/>
    </source>
</evidence>
<sequence>MKILVTRPEPDASRLAKLLRTQGYDAVLAPMMTIVNLPGTKITTENVQALLVTSANGARALGRATAFRNVKVFAVGNASAEAVRKEGFDAVVSADGDVPSLAKQVIAECKPKNGKLIHIAGTDVAGDLSGLLKVAGFVCDRAVLYRTDVMDQFDKDIVDQLKSQSFDVALFYSPRTALIFKSAIEAAGLETTLDKVVALCLSEAVAEKIGDLSWSDVKIAKEPNQESLLTLLEDVNSNSLKIDNPDKTREQKVSDKKSGKPDTQQKTSAAAEDPALKKILATDVKGSAGSDTQAKIRGSDSKKKSSFGTVLLLLILVFCLGLAAWPLLYPKVQPYLPTQTAEIISGQFGKSDTLDVTQEIANIQASMKTDYSKLSDRLDALEKSEPAPSSSAAIPATADTSNAVASLSAATNQRISNLQAQLEEQVKKLDLATSELTKQESEISSLKVAEPAAPAESPETQSEILDLKNELLDLKTRMNALQSELATEQDSSKTQAMLLSSIEASLKDEADNKADLLAENKRTLMLLALGQLQRETRNDEPFENGLAQVSAVATSDLKSELDILSDIAPIGAATMPSLQKDFAAIASDISQSARLPSDETWYGQTLHRIASAVKFRRVDDLDGTDVDAIVARTEQDLLMNDLDKAVAEIEKLTGPSAEIAKNWLAKAKARLNVENAISGLLEKVTSEAISTPSSN</sequence>
<keyword evidence="6 15" id="KW-1133">Transmembrane helix</keyword>
<dbReference type="InterPro" id="IPR019133">
    <property type="entry name" value="MIC60"/>
</dbReference>
<comment type="similarity">
    <text evidence="3 13">Belongs to the uroporphyrinogen-III synthase family.</text>
</comment>
<evidence type="ECO:0000256" key="8">
    <source>
        <dbReference type="ARBA" id="ARBA00023239"/>
    </source>
</evidence>
<evidence type="ECO:0000313" key="17">
    <source>
        <dbReference type="EMBL" id="USG61271.1"/>
    </source>
</evidence>
<name>A0ABY4W9F2_9PROT</name>
<feature type="region of interest" description="Disordered" evidence="14">
    <location>
        <begin position="240"/>
        <end position="272"/>
    </location>
</feature>
<comment type="function">
    <text evidence="10 13">Catalyzes cyclization of the linear tetrapyrrole, hydroxymethylbilane, to the macrocyclic uroporphyrinogen III.</text>
</comment>
<feature type="region of interest" description="Disordered" evidence="14">
    <location>
        <begin position="440"/>
        <end position="462"/>
    </location>
</feature>
<evidence type="ECO:0000256" key="12">
    <source>
        <dbReference type="ARBA" id="ARBA00048617"/>
    </source>
</evidence>
<evidence type="ECO:0000313" key="18">
    <source>
        <dbReference type="Proteomes" id="UP001056291"/>
    </source>
</evidence>
<feature type="compositionally biased region" description="Low complexity" evidence="14">
    <location>
        <begin position="449"/>
        <end position="459"/>
    </location>
</feature>
<evidence type="ECO:0000256" key="7">
    <source>
        <dbReference type="ARBA" id="ARBA00023136"/>
    </source>
</evidence>
<keyword evidence="7 15" id="KW-0472">Membrane</keyword>
<evidence type="ECO:0000256" key="14">
    <source>
        <dbReference type="SAM" id="MobiDB-lite"/>
    </source>
</evidence>
<keyword evidence="18" id="KW-1185">Reference proteome</keyword>
<evidence type="ECO:0000256" key="15">
    <source>
        <dbReference type="SAM" id="Phobius"/>
    </source>
</evidence>
<evidence type="ECO:0000256" key="6">
    <source>
        <dbReference type="ARBA" id="ARBA00022989"/>
    </source>
</evidence>
<evidence type="ECO:0000256" key="2">
    <source>
        <dbReference type="ARBA" id="ARBA00004772"/>
    </source>
</evidence>
<gene>
    <name evidence="17" type="ORF">NBZ79_19115</name>
</gene>
<feature type="transmembrane region" description="Helical" evidence="15">
    <location>
        <begin position="307"/>
        <end position="328"/>
    </location>
</feature>
<dbReference type="EMBL" id="CP098747">
    <property type="protein sequence ID" value="USG61271.1"/>
    <property type="molecule type" value="Genomic_DNA"/>
</dbReference>
<dbReference type="Proteomes" id="UP001056291">
    <property type="component" value="Chromosome"/>
</dbReference>
<feature type="compositionally biased region" description="Basic and acidic residues" evidence="14">
    <location>
        <begin position="243"/>
        <end position="260"/>
    </location>
</feature>
<accession>A0ABY4W9F2</accession>
<keyword evidence="8 13" id="KW-0456">Lyase</keyword>